<dbReference type="PANTHER" id="PTHR23513">
    <property type="entry name" value="INTEGRAL MEMBRANE EFFLUX PROTEIN-RELATED"/>
    <property type="match status" value="1"/>
</dbReference>
<dbReference type="Pfam" id="PF07690">
    <property type="entry name" value="MFS_1"/>
    <property type="match status" value="1"/>
</dbReference>
<keyword evidence="9" id="KW-0614">Plasmid</keyword>
<dbReference type="Proteomes" id="UP000001578">
    <property type="component" value="Plasmid pLW1071"/>
</dbReference>
<sequence length="406" mass="44539">MKNLLKNFQIGIAEILRLLSTEILMILIPILGINILNLNNSSIGFAISLSSIGFLIFGYIAGLIADSWNRKYMMVTLLLIKSLLFGMFAYLALSSNLTKLNYFLIIFLIGLVIVIIETTLTAWIPDIYSKDELAGINSLLQFSRSSANLLGPALGGVVIGIFGEELTMTFISCSLLISSILMLGIKNSNKVTVERTRKINIIKNIKYILKNNILKSIVLTTSTINFSMSMYGAIVIIFLIKDLKLSESLTGIILSLGGVGALLGSFITPRLIKKFDVLSVMIFGPIIPSFGLLFMGFSYGKAGIFVFITGIIFCYAARSIGSIARMTVQQIILPSHIRGEISGVMMMITWGMIPLGSMVGGLVSDILGLRTVLILAGILLIFSNFWMINSDIRKYRNILSDDQVVL</sequence>
<reference evidence="9 10" key="1">
    <citation type="journal article" date="2007" name="Proc. Natl. Acad. Sci. U.S.A.">
        <title>Genome and proteome of long-chain alkane degrading Geobacillus thermodenitrificans NG80-2 isolated from a deep-subsurface oil reservoir.</title>
        <authorList>
            <person name="Feng L."/>
            <person name="Wang W."/>
            <person name="Cheng J."/>
            <person name="Ren Y."/>
            <person name="Zhao G."/>
            <person name="Gao C."/>
            <person name="Tang Y."/>
            <person name="Liu X."/>
            <person name="Han W."/>
            <person name="Peng X."/>
            <person name="Liu R."/>
            <person name="Wang L."/>
        </authorList>
    </citation>
    <scope>NUCLEOTIDE SEQUENCE [LARGE SCALE GENOMIC DNA]</scope>
    <source>
        <strain evidence="10">NG80-2</strain>
        <plasmid evidence="9 10">pLW1071</plasmid>
    </source>
</reference>
<keyword evidence="6 7" id="KW-0472">Membrane</keyword>
<feature type="transmembrane region" description="Helical" evidence="7">
    <location>
        <begin position="275"/>
        <end position="296"/>
    </location>
</feature>
<dbReference type="EMBL" id="CP000558">
    <property type="protein sequence ID" value="ABO68829.1"/>
    <property type="molecule type" value="Genomic_DNA"/>
</dbReference>
<feature type="transmembrane region" description="Helical" evidence="7">
    <location>
        <begin position="72"/>
        <end position="90"/>
    </location>
</feature>
<proteinExistence type="predicted"/>
<keyword evidence="4 7" id="KW-0812">Transmembrane</keyword>
<evidence type="ECO:0000259" key="8">
    <source>
        <dbReference type="PROSITE" id="PS50850"/>
    </source>
</evidence>
<evidence type="ECO:0000256" key="3">
    <source>
        <dbReference type="ARBA" id="ARBA00022475"/>
    </source>
</evidence>
<comment type="subcellular location">
    <subcellularLocation>
        <location evidence="1">Cell membrane</location>
        <topology evidence="1">Multi-pass membrane protein</topology>
    </subcellularLocation>
</comment>
<protein>
    <submittedName>
        <fullName evidence="9">Putative exporter protein</fullName>
    </submittedName>
</protein>
<dbReference type="RefSeq" id="WP_011888510.1">
    <property type="nucleotide sequence ID" value="NC_009329.1"/>
</dbReference>
<keyword evidence="5 7" id="KW-1133">Transmembrane helix</keyword>
<feature type="domain" description="Major facilitator superfamily (MFS) profile" evidence="8">
    <location>
        <begin position="1"/>
        <end position="394"/>
    </location>
</feature>
<geneLocation type="plasmid" evidence="9 10">
    <name>pLW1071</name>
</geneLocation>
<dbReference type="InterPro" id="IPR020846">
    <property type="entry name" value="MFS_dom"/>
</dbReference>
<feature type="transmembrane region" description="Helical" evidence="7">
    <location>
        <begin position="369"/>
        <end position="388"/>
    </location>
</feature>
<feature type="transmembrane region" description="Helical" evidence="7">
    <location>
        <begin position="102"/>
        <end position="124"/>
    </location>
</feature>
<dbReference type="SUPFAM" id="SSF103473">
    <property type="entry name" value="MFS general substrate transporter"/>
    <property type="match status" value="1"/>
</dbReference>
<accession>A4IU25</accession>
<evidence type="ECO:0000256" key="7">
    <source>
        <dbReference type="SAM" id="Phobius"/>
    </source>
</evidence>
<feature type="transmembrane region" description="Helical" evidence="7">
    <location>
        <begin position="216"/>
        <end position="240"/>
    </location>
</feature>
<evidence type="ECO:0000256" key="6">
    <source>
        <dbReference type="ARBA" id="ARBA00023136"/>
    </source>
</evidence>
<gene>
    <name evidence="9" type="ordered locus">GTNG_3496</name>
</gene>
<dbReference type="CDD" id="cd06173">
    <property type="entry name" value="MFS_MefA_like"/>
    <property type="match status" value="1"/>
</dbReference>
<feature type="transmembrane region" description="Helical" evidence="7">
    <location>
        <begin position="168"/>
        <end position="185"/>
    </location>
</feature>
<dbReference type="InterPro" id="IPR036259">
    <property type="entry name" value="MFS_trans_sf"/>
</dbReference>
<organism evidence="9 10">
    <name type="scientific">Geobacillus thermodenitrificans (strain NG80-2)</name>
    <dbReference type="NCBI Taxonomy" id="420246"/>
    <lineage>
        <taxon>Bacteria</taxon>
        <taxon>Bacillati</taxon>
        <taxon>Bacillota</taxon>
        <taxon>Bacilli</taxon>
        <taxon>Bacillales</taxon>
        <taxon>Anoxybacillaceae</taxon>
        <taxon>Geobacillus</taxon>
    </lineage>
</organism>
<name>A4IU25_GEOTN</name>
<feature type="transmembrane region" description="Helical" evidence="7">
    <location>
        <begin position="252"/>
        <end position="268"/>
    </location>
</feature>
<dbReference type="Gene3D" id="1.20.1250.20">
    <property type="entry name" value="MFS general substrate transporter like domains"/>
    <property type="match status" value="1"/>
</dbReference>
<keyword evidence="3" id="KW-1003">Cell membrane</keyword>
<feature type="transmembrane region" description="Helical" evidence="7">
    <location>
        <begin position="42"/>
        <end position="65"/>
    </location>
</feature>
<dbReference type="HOGENOM" id="CLU_034180_13_2_9"/>
<dbReference type="AlphaFoldDB" id="A4IU25"/>
<feature type="transmembrane region" description="Helical" evidence="7">
    <location>
        <begin position="302"/>
        <end position="320"/>
    </location>
</feature>
<evidence type="ECO:0000313" key="10">
    <source>
        <dbReference type="Proteomes" id="UP000001578"/>
    </source>
</evidence>
<dbReference type="KEGG" id="gtn:GTNG_3496"/>
<keyword evidence="2" id="KW-0813">Transport</keyword>
<dbReference type="GO" id="GO:0005886">
    <property type="term" value="C:plasma membrane"/>
    <property type="evidence" value="ECO:0007669"/>
    <property type="project" value="UniProtKB-SubCell"/>
</dbReference>
<evidence type="ECO:0000313" key="9">
    <source>
        <dbReference type="EMBL" id="ABO68829.1"/>
    </source>
</evidence>
<evidence type="ECO:0000256" key="5">
    <source>
        <dbReference type="ARBA" id="ARBA00022989"/>
    </source>
</evidence>
<dbReference type="PROSITE" id="PS50850">
    <property type="entry name" value="MFS"/>
    <property type="match status" value="1"/>
</dbReference>
<dbReference type="PANTHER" id="PTHR23513:SF6">
    <property type="entry name" value="MAJOR FACILITATOR SUPERFAMILY ASSOCIATED DOMAIN-CONTAINING PROTEIN"/>
    <property type="match status" value="1"/>
</dbReference>
<dbReference type="GO" id="GO:0022857">
    <property type="term" value="F:transmembrane transporter activity"/>
    <property type="evidence" value="ECO:0007669"/>
    <property type="project" value="InterPro"/>
</dbReference>
<evidence type="ECO:0000256" key="2">
    <source>
        <dbReference type="ARBA" id="ARBA00022448"/>
    </source>
</evidence>
<feature type="transmembrane region" description="Helical" evidence="7">
    <location>
        <begin position="341"/>
        <end position="363"/>
    </location>
</feature>
<dbReference type="InterPro" id="IPR011701">
    <property type="entry name" value="MFS"/>
</dbReference>
<evidence type="ECO:0000256" key="4">
    <source>
        <dbReference type="ARBA" id="ARBA00022692"/>
    </source>
</evidence>
<evidence type="ECO:0000256" key="1">
    <source>
        <dbReference type="ARBA" id="ARBA00004651"/>
    </source>
</evidence>
<dbReference type="eggNOG" id="COG2814">
    <property type="taxonomic scope" value="Bacteria"/>
</dbReference>
<feature type="transmembrane region" description="Helical" evidence="7">
    <location>
        <begin position="12"/>
        <end position="36"/>
    </location>
</feature>